<feature type="compositionally biased region" description="Polar residues" evidence="1">
    <location>
        <begin position="131"/>
        <end position="147"/>
    </location>
</feature>
<evidence type="ECO:0000256" key="1">
    <source>
        <dbReference type="SAM" id="MobiDB-lite"/>
    </source>
</evidence>
<gene>
    <name evidence="2" type="ORF">S7711_11467</name>
</gene>
<dbReference type="Proteomes" id="UP000028045">
    <property type="component" value="Unassembled WGS sequence"/>
</dbReference>
<protein>
    <submittedName>
        <fullName evidence="2">Uncharacterized protein</fullName>
    </submittedName>
</protein>
<evidence type="ECO:0000313" key="3">
    <source>
        <dbReference type="Proteomes" id="UP000028045"/>
    </source>
</evidence>
<evidence type="ECO:0000313" key="2">
    <source>
        <dbReference type="EMBL" id="KEY72646.1"/>
    </source>
</evidence>
<feature type="compositionally biased region" description="Basic and acidic residues" evidence="1">
    <location>
        <begin position="148"/>
        <end position="159"/>
    </location>
</feature>
<accession>A0A084B517</accession>
<proteinExistence type="predicted"/>
<feature type="region of interest" description="Disordered" evidence="1">
    <location>
        <begin position="131"/>
        <end position="159"/>
    </location>
</feature>
<dbReference type="EMBL" id="KL648051">
    <property type="protein sequence ID" value="KEY72646.1"/>
    <property type="molecule type" value="Genomic_DNA"/>
</dbReference>
<sequence length="159" mass="17749">MHPSFLASKVPKSPLASLKKKGFKSVAAAKRAGVSKRYEKYHRGVDNLRKKLEAKRLERAIVEFHKNIHGEEIAQQLKGIRPCKYVLAPRTIEYELEERTEVAELFSQAADVIDRGALQASNEAYLGTRTALQQAGESTPSKSSTQTRETEIKGHTTTN</sequence>
<dbReference type="AlphaFoldDB" id="A0A084B517"/>
<organism evidence="2 3">
    <name type="scientific">Stachybotrys chartarum (strain CBS 109288 / IBT 7711)</name>
    <name type="common">Toxic black mold</name>
    <name type="synonym">Stilbospora chartarum</name>
    <dbReference type="NCBI Taxonomy" id="1280523"/>
    <lineage>
        <taxon>Eukaryota</taxon>
        <taxon>Fungi</taxon>
        <taxon>Dikarya</taxon>
        <taxon>Ascomycota</taxon>
        <taxon>Pezizomycotina</taxon>
        <taxon>Sordariomycetes</taxon>
        <taxon>Hypocreomycetidae</taxon>
        <taxon>Hypocreales</taxon>
        <taxon>Stachybotryaceae</taxon>
        <taxon>Stachybotrys</taxon>
    </lineage>
</organism>
<name>A0A084B517_STACB</name>
<dbReference type="HOGENOM" id="CLU_1661940_0_0_1"/>
<reference evidence="2 3" key="1">
    <citation type="journal article" date="2014" name="BMC Genomics">
        <title>Comparative genome sequencing reveals chemotype-specific gene clusters in the toxigenic black mold Stachybotrys.</title>
        <authorList>
            <person name="Semeiks J."/>
            <person name="Borek D."/>
            <person name="Otwinowski Z."/>
            <person name="Grishin N.V."/>
        </authorList>
    </citation>
    <scope>NUCLEOTIDE SEQUENCE [LARGE SCALE GENOMIC DNA]</scope>
    <source>
        <strain evidence="3">CBS 109288 / IBT 7711</strain>
    </source>
</reference>
<keyword evidence="3" id="KW-1185">Reference proteome</keyword>